<dbReference type="PROSITE" id="PS51257">
    <property type="entry name" value="PROKAR_LIPOPROTEIN"/>
    <property type="match status" value="1"/>
</dbReference>
<evidence type="ECO:0000313" key="3">
    <source>
        <dbReference type="Proteomes" id="UP001142648"/>
    </source>
</evidence>
<protein>
    <recommendedName>
        <fullName evidence="4">Lipoprotein</fullName>
    </recommendedName>
</protein>
<feature type="chain" id="PRO_5040814673" description="Lipoprotein" evidence="1">
    <location>
        <begin position="23"/>
        <end position="184"/>
    </location>
</feature>
<reference evidence="2" key="1">
    <citation type="submission" date="2022-09" db="EMBL/GenBank/DDBJ databases">
        <title>The genome sequence of Tsuneonella sp. YG55.</title>
        <authorList>
            <person name="Liu Y."/>
        </authorList>
    </citation>
    <scope>NUCLEOTIDE SEQUENCE</scope>
    <source>
        <strain evidence="2">YG55</strain>
    </source>
</reference>
<name>A0A9X2W1B9_9SPHN</name>
<sequence>MSRAFALSAMLLLAACSKSPEGATGESADDFAKRAGLDVPADSVPSVAEINAQPVVAPTGAAQLTPLSADAPRALGAIAGGCSFIYQGRSLLVVGAGEGTDPGSGRGVLVIDGQQVVLPGNAAGGVQVVESGPTLSGAGYTVSVLRAEGPPQARGERNEWTAGLRVAGPQGETTFSPGTWSCTA</sequence>
<evidence type="ECO:0008006" key="4">
    <source>
        <dbReference type="Google" id="ProtNLM"/>
    </source>
</evidence>
<feature type="signal peptide" evidence="1">
    <location>
        <begin position="1"/>
        <end position="22"/>
    </location>
</feature>
<dbReference type="AlphaFoldDB" id="A0A9X2W1B9"/>
<evidence type="ECO:0000313" key="2">
    <source>
        <dbReference type="EMBL" id="MCT2558719.1"/>
    </source>
</evidence>
<dbReference type="Proteomes" id="UP001142648">
    <property type="component" value="Unassembled WGS sequence"/>
</dbReference>
<dbReference type="EMBL" id="JAOAMV010000003">
    <property type="protein sequence ID" value="MCT2558719.1"/>
    <property type="molecule type" value="Genomic_DNA"/>
</dbReference>
<proteinExistence type="predicted"/>
<evidence type="ECO:0000256" key="1">
    <source>
        <dbReference type="SAM" id="SignalP"/>
    </source>
</evidence>
<accession>A0A9X2W1B9</accession>
<comment type="caution">
    <text evidence="2">The sequence shown here is derived from an EMBL/GenBank/DDBJ whole genome shotgun (WGS) entry which is preliminary data.</text>
</comment>
<keyword evidence="1" id="KW-0732">Signal</keyword>
<gene>
    <name evidence="2" type="ORF">N0B51_06975</name>
</gene>
<organism evidence="2 3">
    <name type="scientific">Tsuneonella litorea</name>
    <dbReference type="NCBI Taxonomy" id="2976475"/>
    <lineage>
        <taxon>Bacteria</taxon>
        <taxon>Pseudomonadati</taxon>
        <taxon>Pseudomonadota</taxon>
        <taxon>Alphaproteobacteria</taxon>
        <taxon>Sphingomonadales</taxon>
        <taxon>Erythrobacteraceae</taxon>
        <taxon>Tsuneonella</taxon>
    </lineage>
</organism>
<keyword evidence="3" id="KW-1185">Reference proteome</keyword>
<dbReference type="RefSeq" id="WP_259961592.1">
    <property type="nucleotide sequence ID" value="NZ_JAOAMV010000003.1"/>
</dbReference>